<evidence type="ECO:0000256" key="2">
    <source>
        <dbReference type="SAM" id="Phobius"/>
    </source>
</evidence>
<evidence type="ECO:0000313" key="4">
    <source>
        <dbReference type="Proteomes" id="UP000268321"/>
    </source>
</evidence>
<sequence length="367" mass="40012">MLNTKVLNPRYRARNLVAYNVAGFACIALAVFLLSTQPFYLWQVMSLDPSEMGATVGSLGVMDEVTAIAVAPLFGTLIDYINQLAWRHSLLPSGTRYIAAIAFFLLFASLSSYGSLAKRVFPDVYIARSVFAMGVTGVMSTVVVLLHEAIFSDFSWHKLVFWGNSGADRLQRGPSEGDVEDSERSSFLDSQDTSAAGGQSSTRANGKLSALLGIATGLGSIFSVSCLLTLPNRLGESHPYLAPKDTLRMAFTIVGCSALVLALVLVLFFYDCVRERRAAGYSSPTSDQTRIPYFRMMHQGLEAAKNNSRIRVAYCGALVSRGTSVAITVFIPLLVFKFTMPRANVGLVYCRTLRATPAKRDTSSWPF</sequence>
<dbReference type="SUPFAM" id="SSF103473">
    <property type="entry name" value="MFS general substrate transporter"/>
    <property type="match status" value="2"/>
</dbReference>
<keyword evidence="2" id="KW-0472">Membrane</keyword>
<name>A0A4P9ZGF4_9ASCO</name>
<evidence type="ECO:0000256" key="1">
    <source>
        <dbReference type="SAM" id="MobiDB-lite"/>
    </source>
</evidence>
<dbReference type="InterPro" id="IPR036259">
    <property type="entry name" value="MFS_trans_sf"/>
</dbReference>
<feature type="compositionally biased region" description="Polar residues" evidence="1">
    <location>
        <begin position="185"/>
        <end position="203"/>
    </location>
</feature>
<dbReference type="PANTHER" id="PTHR23524">
    <property type="entry name" value="TRANSPORTER, PUTATIVE (AFU_ORTHOLOGUE AFUA_8G04850)-RELATED"/>
    <property type="match status" value="1"/>
</dbReference>
<protein>
    <recommendedName>
        <fullName evidence="5">MFS general substrate transporter</fullName>
    </recommendedName>
</protein>
<dbReference type="OrthoDB" id="18110at2759"/>
<keyword evidence="4" id="KW-1185">Reference proteome</keyword>
<dbReference type="PROSITE" id="PS51257">
    <property type="entry name" value="PROKAR_LIPOPROTEIN"/>
    <property type="match status" value="1"/>
</dbReference>
<feature type="transmembrane region" description="Helical" evidence="2">
    <location>
        <begin position="65"/>
        <end position="82"/>
    </location>
</feature>
<feature type="transmembrane region" description="Helical" evidence="2">
    <location>
        <begin position="125"/>
        <end position="146"/>
    </location>
</feature>
<organism evidence="3 4">
    <name type="scientific">Metschnikowia bicuspidata</name>
    <dbReference type="NCBI Taxonomy" id="27322"/>
    <lineage>
        <taxon>Eukaryota</taxon>
        <taxon>Fungi</taxon>
        <taxon>Dikarya</taxon>
        <taxon>Ascomycota</taxon>
        <taxon>Saccharomycotina</taxon>
        <taxon>Pichiomycetes</taxon>
        <taxon>Metschnikowiaceae</taxon>
        <taxon>Metschnikowia</taxon>
    </lineage>
</organism>
<dbReference type="PANTHER" id="PTHR23524:SF1">
    <property type="entry name" value="MRH DOMAIN-CONTAINING PROTEIN-RELATED"/>
    <property type="match status" value="1"/>
</dbReference>
<feature type="transmembrane region" description="Helical" evidence="2">
    <location>
        <begin position="312"/>
        <end position="335"/>
    </location>
</feature>
<keyword evidence="2" id="KW-0812">Transmembrane</keyword>
<keyword evidence="2" id="KW-1133">Transmembrane helix</keyword>
<proteinExistence type="predicted"/>
<dbReference type="AlphaFoldDB" id="A0A4P9ZGF4"/>
<feature type="transmembrane region" description="Helical" evidence="2">
    <location>
        <begin position="94"/>
        <end position="113"/>
    </location>
</feature>
<evidence type="ECO:0008006" key="5">
    <source>
        <dbReference type="Google" id="ProtNLM"/>
    </source>
</evidence>
<accession>A0A4P9ZGF4</accession>
<feature type="transmembrane region" description="Helical" evidence="2">
    <location>
        <begin position="208"/>
        <end position="230"/>
    </location>
</feature>
<reference evidence="4" key="1">
    <citation type="journal article" date="2018" name="Nat. Microbiol.">
        <title>Leveraging single-cell genomics to expand the fungal tree of life.</title>
        <authorList>
            <person name="Ahrendt S.R."/>
            <person name="Quandt C.A."/>
            <person name="Ciobanu D."/>
            <person name="Clum A."/>
            <person name="Salamov A."/>
            <person name="Andreopoulos B."/>
            <person name="Cheng J.F."/>
            <person name="Woyke T."/>
            <person name="Pelin A."/>
            <person name="Henrissat B."/>
            <person name="Reynolds N.K."/>
            <person name="Benny G.L."/>
            <person name="Smith M.E."/>
            <person name="James T.Y."/>
            <person name="Grigoriev I.V."/>
        </authorList>
    </citation>
    <scope>NUCLEOTIDE SEQUENCE [LARGE SCALE GENOMIC DNA]</scope>
    <source>
        <strain evidence="4">Baker2002</strain>
    </source>
</reference>
<evidence type="ECO:0000313" key="3">
    <source>
        <dbReference type="EMBL" id="RKP32013.1"/>
    </source>
</evidence>
<dbReference type="EMBL" id="ML004435">
    <property type="protein sequence ID" value="RKP32013.1"/>
    <property type="molecule type" value="Genomic_DNA"/>
</dbReference>
<feature type="transmembrane region" description="Helical" evidence="2">
    <location>
        <begin position="250"/>
        <end position="270"/>
    </location>
</feature>
<gene>
    <name evidence="3" type="ORF">METBISCDRAFT_21919</name>
</gene>
<feature type="region of interest" description="Disordered" evidence="1">
    <location>
        <begin position="172"/>
        <end position="203"/>
    </location>
</feature>
<dbReference type="Proteomes" id="UP000268321">
    <property type="component" value="Unassembled WGS sequence"/>
</dbReference>
<feature type="transmembrane region" description="Helical" evidence="2">
    <location>
        <begin position="21"/>
        <end position="45"/>
    </location>
</feature>